<dbReference type="PRINTS" id="PR01249">
    <property type="entry name" value="RIBOSOMALL31"/>
</dbReference>
<dbReference type="SUPFAM" id="SSF143800">
    <property type="entry name" value="L28p-like"/>
    <property type="match status" value="1"/>
</dbReference>
<keyword evidence="7" id="KW-1185">Reference proteome</keyword>
<dbReference type="AlphaFoldDB" id="A0A1W1WZK8"/>
<dbReference type="STRING" id="33922.SAMN02745179_00381"/>
<dbReference type="GO" id="GO:0003735">
    <property type="term" value="F:structural constituent of ribosome"/>
    <property type="evidence" value="ECO:0007669"/>
    <property type="project" value="InterPro"/>
</dbReference>
<dbReference type="OrthoDB" id="9803251at2"/>
<evidence type="ECO:0000313" key="4">
    <source>
        <dbReference type="EMBL" id="PAF54940.1"/>
    </source>
</evidence>
<proteinExistence type="inferred from homology"/>
<dbReference type="InterPro" id="IPR002150">
    <property type="entry name" value="Ribosomal_bL31"/>
</dbReference>
<dbReference type="EMBL" id="NQNY01000001">
    <property type="protein sequence ID" value="PAK21745.1"/>
    <property type="molecule type" value="Genomic_DNA"/>
</dbReference>
<dbReference type="Gene3D" id="4.10.830.30">
    <property type="entry name" value="Ribosomal protein L31"/>
    <property type="match status" value="1"/>
</dbReference>
<comment type="caution">
    <text evidence="5">The sequence shown here is derived from an EMBL/GenBank/DDBJ whole genome shotgun (WGS) entry which is preliminary data.</text>
</comment>
<organism evidence="5 6">
    <name type="scientific">Mycoplasmopsis agassizii</name>
    <dbReference type="NCBI Taxonomy" id="33922"/>
    <lineage>
        <taxon>Bacteria</taxon>
        <taxon>Bacillati</taxon>
        <taxon>Mycoplasmatota</taxon>
        <taxon>Mycoplasmoidales</taxon>
        <taxon>Metamycoplasmataceae</taxon>
        <taxon>Mycoplasmopsis</taxon>
    </lineage>
</organism>
<name>A0A1W1WZK8_9BACT</name>
<dbReference type="GO" id="GO:0005840">
    <property type="term" value="C:ribosome"/>
    <property type="evidence" value="ECO:0007669"/>
    <property type="project" value="UniProtKB-KW"/>
</dbReference>
<reference evidence="5" key="2">
    <citation type="submission" date="2017-08" db="EMBL/GenBank/DDBJ databases">
        <authorList>
            <person name="de Groot N.N."/>
        </authorList>
    </citation>
    <scope>NUCLEOTIDE SEQUENCE [LARGE SCALE GENOMIC DNA]</scope>
    <source>
        <strain evidence="5">723</strain>
    </source>
</reference>
<dbReference type="Proteomes" id="UP000216943">
    <property type="component" value="Unassembled WGS sequence"/>
</dbReference>
<dbReference type="Proteomes" id="UP000217033">
    <property type="component" value="Unassembled WGS sequence"/>
</dbReference>
<dbReference type="PANTHER" id="PTHR33280:SF1">
    <property type="entry name" value="LARGE RIBOSOMAL SUBUNIT PROTEIN BL31C"/>
    <property type="match status" value="1"/>
</dbReference>
<dbReference type="PANTHER" id="PTHR33280">
    <property type="entry name" value="50S RIBOSOMAL PROTEIN L31, CHLOROPLASTIC"/>
    <property type="match status" value="1"/>
</dbReference>
<sequence>MKKDLHPTVNKVETTCSTCNTKYNFSSSAKNIKVDICASCHPFYTGDKSVAKSTGQVDKFNKKYGIK</sequence>
<dbReference type="NCBIfam" id="NF000612">
    <property type="entry name" value="PRK00019.1"/>
    <property type="match status" value="1"/>
</dbReference>
<evidence type="ECO:0000256" key="2">
    <source>
        <dbReference type="ARBA" id="ARBA00023274"/>
    </source>
</evidence>
<dbReference type="EMBL" id="NQMN01000002">
    <property type="protein sequence ID" value="PAF54940.1"/>
    <property type="molecule type" value="Genomic_DNA"/>
</dbReference>
<evidence type="ECO:0000313" key="6">
    <source>
        <dbReference type="Proteomes" id="UP000216943"/>
    </source>
</evidence>
<dbReference type="GO" id="GO:0006412">
    <property type="term" value="P:translation"/>
    <property type="evidence" value="ECO:0007669"/>
    <property type="project" value="InterPro"/>
</dbReference>
<dbReference type="PROSITE" id="PS01143">
    <property type="entry name" value="RIBOSOMAL_L31"/>
    <property type="match status" value="1"/>
</dbReference>
<evidence type="ECO:0000313" key="5">
    <source>
        <dbReference type="EMBL" id="PAK21745.1"/>
    </source>
</evidence>
<protein>
    <recommendedName>
        <fullName evidence="3">50S ribosomal protein L31</fullName>
    </recommendedName>
</protein>
<dbReference type="InterPro" id="IPR042105">
    <property type="entry name" value="Ribosomal_bL31_sf"/>
</dbReference>
<reference evidence="6 7" key="1">
    <citation type="submission" date="2017-08" db="EMBL/GenBank/DDBJ databases">
        <authorList>
            <person name="Alvarez-Ponce D."/>
            <person name="Weitzman C.L."/>
            <person name="Tillett R.L."/>
            <person name="Sandmeier F.C."/>
            <person name="Tracy C.R."/>
        </authorList>
    </citation>
    <scope>NUCLEOTIDE SEQUENCE [LARGE SCALE GENOMIC DNA]</scope>
    <source>
        <strain evidence="6">723</strain>
        <strain evidence="4 7">PS6</strain>
    </source>
</reference>
<accession>A0A1W1WZK8</accession>
<keyword evidence="1 3" id="KW-0689">Ribosomal protein</keyword>
<dbReference type="InterPro" id="IPR034704">
    <property type="entry name" value="Ribosomal_bL28/bL31-like_sf"/>
</dbReference>
<dbReference type="NCBIfam" id="TIGR00105">
    <property type="entry name" value="L31"/>
    <property type="match status" value="1"/>
</dbReference>
<dbReference type="RefSeq" id="WP_084232161.1">
    <property type="nucleotide sequence ID" value="NZ_CP166874.1"/>
</dbReference>
<evidence type="ECO:0000256" key="3">
    <source>
        <dbReference type="RuleBase" id="RU000564"/>
    </source>
</evidence>
<gene>
    <name evidence="4" type="ORF">CJF60_04355</name>
    <name evidence="5" type="ORF">CJJ23_00165</name>
</gene>
<evidence type="ECO:0000313" key="7">
    <source>
        <dbReference type="Proteomes" id="UP000217033"/>
    </source>
</evidence>
<keyword evidence="2 3" id="KW-0687">Ribonucleoprotein</keyword>
<comment type="similarity">
    <text evidence="3">Belongs to the bacterial ribosomal protein bL31 family.</text>
</comment>
<evidence type="ECO:0000256" key="1">
    <source>
        <dbReference type="ARBA" id="ARBA00022980"/>
    </source>
</evidence>
<dbReference type="GO" id="GO:1990904">
    <property type="term" value="C:ribonucleoprotein complex"/>
    <property type="evidence" value="ECO:0007669"/>
    <property type="project" value="UniProtKB-KW"/>
</dbReference>
<dbReference type="Pfam" id="PF01197">
    <property type="entry name" value="Ribosomal_L31"/>
    <property type="match status" value="1"/>
</dbReference>